<evidence type="ECO:0000256" key="6">
    <source>
        <dbReference type="SAM" id="MobiDB-lite"/>
    </source>
</evidence>
<dbReference type="Gene3D" id="1.10.287.1490">
    <property type="match status" value="2"/>
</dbReference>
<reference evidence="8 9" key="1">
    <citation type="submission" date="2024-02" db="EMBL/GenBank/DDBJ databases">
        <authorList>
            <person name="Daric V."/>
            <person name="Darras S."/>
        </authorList>
    </citation>
    <scope>NUCLEOTIDE SEQUENCE [LARGE SCALE GENOMIC DNA]</scope>
</reference>
<dbReference type="InterPro" id="IPR000237">
    <property type="entry name" value="GRIP_dom"/>
</dbReference>
<dbReference type="EMBL" id="CAWYQH010000174">
    <property type="protein sequence ID" value="CAK8698568.1"/>
    <property type="molecule type" value="Genomic_DNA"/>
</dbReference>
<sequence length="1842" mass="211227">METPKKGSGSAPSTPRKLEIMSPEELIKNSKKQMVLLQKLKAKCDELQAKLKQKSDYDQIKLNLSVAETKLNGSSQELTSLKDSEAKLKQLNSSLTEELECIKMKQETLLTSVQCLQNDFNSASQEKDTLLKTNQESQVIQKELKEKFSELQNERQDITDQLHDKTQQLVALKDHIKKITASNENLQETKQSLQTENKEIRNELAALKITLDMFKSTQQSSDDKSSEKIAELNKTVQTLTAKLLKFKEIHQKLKGEFAQTREEKDIQQLECDTAKERCFTLQEKLESMTDTKNELETSLQTKETQLKDADDKINKMKEMHKENFEKLKQEFEELLQRNETLSTSNKQLSSHEKELEHTLSESTRCREAVEEELKSLKSKMHDLNSKLSELELQQTNVSSDELDRLSKVVGEQSYEINVHKENLKKLVAENAALKKSLEDISLDKKNILKESHFHKERWAEVVSENKKTVGDLKEDINAKNASLSTLQSECSGAKSALDSANAIIYSLKEEVEMLTQSLNSQDEAMVRRVSQDETLKEESESKIQKLTEECQGYRSKITEMQKKEENLKEELSQLNLERNTLENEVNKFKNDSQRLSSELDEKSANMNGLMNKVTNLESELSLYQSKSEQLTEEISSLKKCQTSGDSLLEELNSHKKENAEYTQIMFNLQLSLNEVRSECFELKQQNHNEKEKFETKLAAMENTNSELQSEAESTQQQCKDLKLEIKKLQTEMCDKSNAAQKEVENLSHSNSDAIELLKTENTNLKSQLKEYAEQASKASDLEEKLQTVVKSAAEFKGMNLSSNAEIDKLTLELRELSSTCEELTNEICVLKNDKNQLENSLDDARSSLQTTENNLMKTKEHLTQCQLEHDQQVQDLMNQLEARLSEGNELHSRILLLQDDLNKVNLQHENFVKSSQNGENAAMNSYKEQLTALEDKLKSAQSLLKDINYKYEAEQSHNVELKNKLADSNALLNEKQTDFNGLEVKVEELTELLGEAKDSLFAEKSMTQENVTRINALNDEIKSLQQLCMEGELQNEKQIAEIGKLTATLEEEYFKLLKTQKENGNLQKENENLTRKCEELKEQIQSSIVTNNESSSPGNNTKQQKEMETLQQSIKDKDTYSSKIKIIAVKAKKELDVIKQQLQTVQEENAQLNMKLANTESKLMGSQAQASNVQMMQIECDKLQDKVDQVTNEKQNLQKNFEESINQMAAVTSQKAELVRKITSLNEDMETLRKSKADTERLVTTSKARIGSLEKEKDGLSKEKNVVKQELEASKIQLHSLTKKLEDNERKLTDSQTSLLEANKNMKQHDVMSLEMAQYEETICDLQSQVAEFQVLVQEGDVKAESLEKKIAELYEDRRTTEQLRLEAEERITDTKQLLDTTRDELSQLVEEDQKIRGQLDDANHQLEELQQQNEQYKIDLSSKASEERVLQDKIALLQTSNQRNSENYERKLKNLQAETDLLKNEKDTLASDYESYKVRVHSVLKQQKSKDSNQHVQSDDTELISLRQKTEQLQLKLVEIQNILSSRDNELDLLQGDYDRLLRQQQQSSESALERETRWKSRVKSLQQELATLRKQYSDVTSKLAQQDDIITTSVANEVFNLKSEHKKEIDSMKEELASKENELIRVRNELKAKMEEKIASTPKRSSVSTPPFFPRLHSTDAHVDYRSVAREAGEGEENPDQASVVSFEQLLQSSQIKSVTEMSESASVTSEVLLKQLETKFTAQSKQLEHTTEVARENESTALRLADQNKVLKEEIRRLEKNQERDTSVSNMEYLKNVVYKFVTLPPCDERVHLVPVIDMMLKLNPDEKKTLQTLALGEESLEESSSGWTSYLQRWSGMQ</sequence>
<keyword evidence="9" id="KW-1185">Reference proteome</keyword>
<organism evidence="8 9">
    <name type="scientific">Clavelina lepadiformis</name>
    <name type="common">Light-bulb sea squirt</name>
    <name type="synonym">Ascidia lepadiformis</name>
    <dbReference type="NCBI Taxonomy" id="159417"/>
    <lineage>
        <taxon>Eukaryota</taxon>
        <taxon>Metazoa</taxon>
        <taxon>Chordata</taxon>
        <taxon>Tunicata</taxon>
        <taxon>Ascidiacea</taxon>
        <taxon>Aplousobranchia</taxon>
        <taxon>Clavelinidae</taxon>
        <taxon>Clavelina</taxon>
    </lineage>
</organism>
<feature type="coiled-coil region" evidence="5">
    <location>
        <begin position="1557"/>
        <end position="1638"/>
    </location>
</feature>
<evidence type="ECO:0000259" key="7">
    <source>
        <dbReference type="PROSITE" id="PS50913"/>
    </source>
</evidence>
<evidence type="ECO:0000313" key="8">
    <source>
        <dbReference type="EMBL" id="CAK8698568.1"/>
    </source>
</evidence>
<dbReference type="Gene3D" id="1.10.220.60">
    <property type="entry name" value="GRIP domain"/>
    <property type="match status" value="1"/>
</dbReference>
<evidence type="ECO:0000256" key="3">
    <source>
        <dbReference type="ARBA" id="ARBA00022553"/>
    </source>
</evidence>
<feature type="coiled-coil region" evidence="5">
    <location>
        <begin position="1744"/>
        <end position="1771"/>
    </location>
</feature>
<accession>A0ABP0H579</accession>
<dbReference type="SUPFAM" id="SSF57997">
    <property type="entry name" value="Tropomyosin"/>
    <property type="match status" value="1"/>
</dbReference>
<feature type="domain" description="GRIP" evidence="7">
    <location>
        <begin position="1767"/>
        <end position="1817"/>
    </location>
</feature>
<dbReference type="PANTHER" id="PTHR18902">
    <property type="entry name" value="NUCLEAR MITOTIC APPARATUS PROTEIN 1-RELATED"/>
    <property type="match status" value="1"/>
</dbReference>
<dbReference type="SMART" id="SM00755">
    <property type="entry name" value="Grip"/>
    <property type="match status" value="1"/>
</dbReference>
<evidence type="ECO:0000256" key="2">
    <source>
        <dbReference type="ARBA" id="ARBA00022490"/>
    </source>
</evidence>
<dbReference type="PROSITE" id="PS50913">
    <property type="entry name" value="GRIP"/>
    <property type="match status" value="1"/>
</dbReference>
<keyword evidence="3" id="KW-0597">Phosphoprotein</keyword>
<dbReference type="InterPro" id="IPR051841">
    <property type="entry name" value="MT-Golgi_org_protein"/>
</dbReference>
<feature type="region of interest" description="Disordered" evidence="6">
    <location>
        <begin position="341"/>
        <end position="363"/>
    </location>
</feature>
<feature type="coiled-coil region" evidence="5">
    <location>
        <begin position="529"/>
        <end position="633"/>
    </location>
</feature>
<dbReference type="Pfam" id="PF16704">
    <property type="entry name" value="Rab_bind"/>
    <property type="match status" value="1"/>
</dbReference>
<keyword evidence="2" id="KW-0963">Cytoplasm</keyword>
<feature type="coiled-coil region" evidence="5">
    <location>
        <begin position="1128"/>
        <end position="1291"/>
    </location>
</feature>
<comment type="caution">
    <text evidence="8">The sequence shown here is derived from an EMBL/GenBank/DDBJ whole genome shotgun (WGS) entry which is preliminary data.</text>
</comment>
<keyword evidence="4 5" id="KW-0175">Coiled coil</keyword>
<gene>
    <name evidence="8" type="ORF">CVLEPA_LOCUS32000</name>
</gene>
<dbReference type="PANTHER" id="PTHR18902:SF25">
    <property type="entry name" value="GRIP AND COILED-COIL DOMAIN-CONTAINING PROTEIN 2"/>
    <property type="match status" value="1"/>
</dbReference>
<dbReference type="Pfam" id="PF01465">
    <property type="entry name" value="GRIP"/>
    <property type="match status" value="1"/>
</dbReference>
<proteinExistence type="predicted"/>
<feature type="coiled-coil region" evidence="5">
    <location>
        <begin position="1337"/>
        <end position="1473"/>
    </location>
</feature>
<feature type="coiled-coil region" evidence="5">
    <location>
        <begin position="672"/>
        <end position="868"/>
    </location>
</feature>
<feature type="compositionally biased region" description="Polar residues" evidence="6">
    <location>
        <begin position="1087"/>
        <end position="1102"/>
    </location>
</feature>
<protein>
    <recommendedName>
        <fullName evidence="7">GRIP domain-containing protein</fullName>
    </recommendedName>
</protein>
<name>A0ABP0H579_CLALP</name>
<feature type="compositionally biased region" description="Basic and acidic residues" evidence="6">
    <location>
        <begin position="1103"/>
        <end position="1114"/>
    </location>
</feature>
<feature type="region of interest" description="Disordered" evidence="6">
    <location>
        <begin position="1087"/>
        <end position="1114"/>
    </location>
</feature>
<evidence type="ECO:0000256" key="4">
    <source>
        <dbReference type="ARBA" id="ARBA00023054"/>
    </source>
</evidence>
<feature type="compositionally biased region" description="Basic and acidic residues" evidence="6">
    <location>
        <begin position="349"/>
        <end position="363"/>
    </location>
</feature>
<dbReference type="InterPro" id="IPR032023">
    <property type="entry name" value="GCC2_Rab_bind"/>
</dbReference>
<evidence type="ECO:0000256" key="1">
    <source>
        <dbReference type="ARBA" id="ARBA00004496"/>
    </source>
</evidence>
<evidence type="ECO:0000256" key="5">
    <source>
        <dbReference type="SAM" id="Coils"/>
    </source>
</evidence>
<dbReference type="Proteomes" id="UP001642483">
    <property type="component" value="Unassembled WGS sequence"/>
</dbReference>
<feature type="coiled-coil region" evidence="5">
    <location>
        <begin position="134"/>
        <end position="217"/>
    </location>
</feature>
<feature type="coiled-coil region" evidence="5">
    <location>
        <begin position="30"/>
        <end position="57"/>
    </location>
</feature>
<comment type="subcellular location">
    <subcellularLocation>
        <location evidence="1">Cytoplasm</location>
    </subcellularLocation>
</comment>
<evidence type="ECO:0000313" key="9">
    <source>
        <dbReference type="Proteomes" id="UP001642483"/>
    </source>
</evidence>